<feature type="domain" description="GDNF/GAS1" evidence="9">
    <location>
        <begin position="135"/>
        <end position="212"/>
    </location>
</feature>
<dbReference type="GO" id="GO:0009897">
    <property type="term" value="C:external side of plasma membrane"/>
    <property type="evidence" value="ECO:0007669"/>
    <property type="project" value="TreeGrafter"/>
</dbReference>
<evidence type="ECO:0000256" key="4">
    <source>
        <dbReference type="ARBA" id="ARBA00022729"/>
    </source>
</evidence>
<dbReference type="GO" id="GO:0007399">
    <property type="term" value="P:nervous system development"/>
    <property type="evidence" value="ECO:0007669"/>
    <property type="project" value="TreeGrafter"/>
</dbReference>
<dbReference type="AlphaFoldDB" id="A0A4U5VC78"/>
<protein>
    <submittedName>
        <fullName evidence="10">GDNF family receptor alpha-like</fullName>
    </submittedName>
</protein>
<dbReference type="STRING" id="240159.A0A4U5VC78"/>
<feature type="transmembrane region" description="Helical" evidence="8">
    <location>
        <begin position="348"/>
        <end position="370"/>
    </location>
</feature>
<comment type="similarity">
    <text evidence="2">Belongs to the GDNFR family.</text>
</comment>
<keyword evidence="3" id="KW-1003">Cell membrane</keyword>
<proteinExistence type="inferred from homology"/>
<accession>A0A4U5VC78</accession>
<dbReference type="OrthoDB" id="8735237at2759"/>
<keyword evidence="5 8" id="KW-0472">Membrane</keyword>
<dbReference type="InterPro" id="IPR037193">
    <property type="entry name" value="GDNF_alpha"/>
</dbReference>
<evidence type="ECO:0000256" key="2">
    <source>
        <dbReference type="ARBA" id="ARBA00005961"/>
    </source>
</evidence>
<dbReference type="InterPro" id="IPR003438">
    <property type="entry name" value="GDNF_rcpt"/>
</dbReference>
<dbReference type="SMART" id="SM00907">
    <property type="entry name" value="GDNF"/>
    <property type="match status" value="2"/>
</dbReference>
<dbReference type="SUPFAM" id="SSF110035">
    <property type="entry name" value="GDNF receptor-like"/>
    <property type="match status" value="2"/>
</dbReference>
<keyword evidence="6 10" id="KW-0675">Receptor</keyword>
<dbReference type="Pfam" id="PF02351">
    <property type="entry name" value="GDNF"/>
    <property type="match status" value="2"/>
</dbReference>
<dbReference type="GO" id="GO:0043235">
    <property type="term" value="C:receptor complex"/>
    <property type="evidence" value="ECO:0007669"/>
    <property type="project" value="TreeGrafter"/>
</dbReference>
<evidence type="ECO:0000259" key="9">
    <source>
        <dbReference type="SMART" id="SM00907"/>
    </source>
</evidence>
<gene>
    <name evidence="10" type="ORF">D9C73_019873</name>
</gene>
<dbReference type="InterPro" id="IPR016017">
    <property type="entry name" value="GDNF/GAS1"/>
</dbReference>
<keyword evidence="8" id="KW-1133">Transmembrane helix</keyword>
<reference evidence="10 11" key="1">
    <citation type="submission" date="2019-01" db="EMBL/GenBank/DDBJ databases">
        <title>Genome Assembly of Collichthys lucidus.</title>
        <authorList>
            <person name="Cai M."/>
            <person name="Xiao S."/>
        </authorList>
    </citation>
    <scope>NUCLEOTIDE SEQUENCE [LARGE SCALE GENOMIC DNA]</scope>
    <source>
        <strain evidence="10">JT15FE1705JMU</strain>
        <tissue evidence="10">Muscle</tissue>
    </source>
</reference>
<evidence type="ECO:0000256" key="8">
    <source>
        <dbReference type="SAM" id="Phobius"/>
    </source>
</evidence>
<keyword evidence="7" id="KW-0325">Glycoprotein</keyword>
<keyword evidence="4" id="KW-0732">Signal</keyword>
<dbReference type="PANTHER" id="PTHR10269:SF1">
    <property type="entry name" value="GDNF FAMILY RECEPTOR ALPHA-LIKE"/>
    <property type="match status" value="1"/>
</dbReference>
<evidence type="ECO:0000256" key="5">
    <source>
        <dbReference type="ARBA" id="ARBA00023136"/>
    </source>
</evidence>
<evidence type="ECO:0000256" key="7">
    <source>
        <dbReference type="ARBA" id="ARBA00023180"/>
    </source>
</evidence>
<dbReference type="GO" id="GO:0038023">
    <property type="term" value="F:signaling receptor activity"/>
    <property type="evidence" value="ECO:0007669"/>
    <property type="project" value="InterPro"/>
</dbReference>
<evidence type="ECO:0000256" key="1">
    <source>
        <dbReference type="ARBA" id="ARBA00004236"/>
    </source>
</evidence>
<evidence type="ECO:0000256" key="3">
    <source>
        <dbReference type="ARBA" id="ARBA00022475"/>
    </source>
</evidence>
<keyword evidence="11" id="KW-1185">Reference proteome</keyword>
<keyword evidence="8" id="KW-0812">Transmembrane</keyword>
<sequence length="396" mass="44371">MQLIRLEAAVMLGIVIQQMFNVSMSSPSSDCSASVETCMPHLCKSERAFYGCICEDEGCQIKGSEVCNMTIQTILDQFPSLQECVCAWEEELCDSMQALATQCHRKPAAQQKRRSVTDWQTSSLIGNVYDGVGSCMDQIAVCISDIVCNKYLIPILQACKAEHCDRDHCLQIIQQFYGGMPRNVAEMLVMCECEASDQDCVNMRSVLHSGACGDETFICQETVNRCVKDSNCRDLLKNFQTKCWSTDDAQCSDSELQNGDCFTQMDPAVILGADPECKMAFLATMGTALHYPCTCNGVLNDDLLTCNMIHNVLHNRSHFMTSWKSSSGPSKPPEMDEYEQGHTWPHDYLLYAFTTVLLVGVVVLMPLAVISKIWMFRRRDETKFHHPQKSNCVVVL</sequence>
<organism evidence="10 11">
    <name type="scientific">Collichthys lucidus</name>
    <name type="common">Big head croaker</name>
    <name type="synonym">Sciaena lucida</name>
    <dbReference type="NCBI Taxonomy" id="240159"/>
    <lineage>
        <taxon>Eukaryota</taxon>
        <taxon>Metazoa</taxon>
        <taxon>Chordata</taxon>
        <taxon>Craniata</taxon>
        <taxon>Vertebrata</taxon>
        <taxon>Euteleostomi</taxon>
        <taxon>Actinopterygii</taxon>
        <taxon>Neopterygii</taxon>
        <taxon>Teleostei</taxon>
        <taxon>Neoteleostei</taxon>
        <taxon>Acanthomorphata</taxon>
        <taxon>Eupercaria</taxon>
        <taxon>Sciaenidae</taxon>
        <taxon>Collichthys</taxon>
    </lineage>
</organism>
<evidence type="ECO:0000313" key="10">
    <source>
        <dbReference type="EMBL" id="TKS85469.1"/>
    </source>
</evidence>
<comment type="subcellular location">
    <subcellularLocation>
        <location evidence="1">Cell membrane</location>
    </subcellularLocation>
</comment>
<dbReference type="Proteomes" id="UP000298787">
    <property type="component" value="Chromosome 17"/>
</dbReference>
<dbReference type="EMBL" id="CM014094">
    <property type="protein sequence ID" value="TKS85469.1"/>
    <property type="molecule type" value="Genomic_DNA"/>
</dbReference>
<dbReference type="GO" id="GO:0007169">
    <property type="term" value="P:cell surface receptor protein tyrosine kinase signaling pathway"/>
    <property type="evidence" value="ECO:0007669"/>
    <property type="project" value="UniProtKB-ARBA"/>
</dbReference>
<name>A0A4U5VC78_COLLU</name>
<feature type="domain" description="GDNF/GAS1" evidence="9">
    <location>
        <begin position="219"/>
        <end position="317"/>
    </location>
</feature>
<evidence type="ECO:0000256" key="6">
    <source>
        <dbReference type="ARBA" id="ARBA00023170"/>
    </source>
</evidence>
<evidence type="ECO:0000313" key="11">
    <source>
        <dbReference type="Proteomes" id="UP000298787"/>
    </source>
</evidence>
<dbReference type="PANTHER" id="PTHR10269">
    <property type="entry name" value="GDNF RECEPTOR ALPHA"/>
    <property type="match status" value="1"/>
</dbReference>